<name>A0AAW4LGN0_9BACT</name>
<organism evidence="2 3">
    <name type="scientific">Geoanaerobacter pelophilus</name>
    <dbReference type="NCBI Taxonomy" id="60036"/>
    <lineage>
        <taxon>Bacteria</taxon>
        <taxon>Pseudomonadati</taxon>
        <taxon>Thermodesulfobacteriota</taxon>
        <taxon>Desulfuromonadia</taxon>
        <taxon>Geobacterales</taxon>
        <taxon>Geobacteraceae</taxon>
        <taxon>Geoanaerobacter</taxon>
    </lineage>
</organism>
<evidence type="ECO:0000313" key="2">
    <source>
        <dbReference type="EMBL" id="MBT0666311.1"/>
    </source>
</evidence>
<feature type="transmembrane region" description="Helical" evidence="1">
    <location>
        <begin position="91"/>
        <end position="112"/>
    </location>
</feature>
<feature type="transmembrane region" description="Helical" evidence="1">
    <location>
        <begin position="176"/>
        <end position="193"/>
    </location>
</feature>
<reference evidence="2 3" key="1">
    <citation type="submission" date="2021-05" db="EMBL/GenBank/DDBJ databases">
        <title>The draft genome of Geobacter pelophilus DSM 12255.</title>
        <authorList>
            <person name="Xu Z."/>
            <person name="Masuda Y."/>
            <person name="Itoh H."/>
            <person name="Senoo K."/>
        </authorList>
    </citation>
    <scope>NUCLEOTIDE SEQUENCE [LARGE SCALE GENOMIC DNA]</scope>
    <source>
        <strain evidence="2 3">DSM 12255</strain>
    </source>
</reference>
<proteinExistence type="predicted"/>
<comment type="caution">
    <text evidence="2">The sequence shown here is derived from an EMBL/GenBank/DDBJ whole genome shotgun (WGS) entry which is preliminary data.</text>
</comment>
<protein>
    <recommendedName>
        <fullName evidence="4">Membrane protein YfhO</fullName>
    </recommendedName>
</protein>
<feature type="transmembrane region" description="Helical" evidence="1">
    <location>
        <begin position="237"/>
        <end position="255"/>
    </location>
</feature>
<dbReference type="RefSeq" id="WP_214173085.1">
    <property type="nucleotide sequence ID" value="NZ_JAHCVJ010000010.1"/>
</dbReference>
<evidence type="ECO:0000313" key="3">
    <source>
        <dbReference type="Proteomes" id="UP000811899"/>
    </source>
</evidence>
<feature type="transmembrane region" description="Helical" evidence="1">
    <location>
        <begin position="425"/>
        <end position="446"/>
    </location>
</feature>
<dbReference type="EMBL" id="JAHCVJ010000010">
    <property type="protein sequence ID" value="MBT0666311.1"/>
    <property type="molecule type" value="Genomic_DNA"/>
</dbReference>
<keyword evidence="1" id="KW-0812">Transmembrane</keyword>
<evidence type="ECO:0008006" key="4">
    <source>
        <dbReference type="Google" id="ProtNLM"/>
    </source>
</evidence>
<feature type="transmembrane region" description="Helical" evidence="1">
    <location>
        <begin position="388"/>
        <end position="405"/>
    </location>
</feature>
<gene>
    <name evidence="2" type="ORF">KI809_18525</name>
</gene>
<feature type="transmembrane region" description="Helical" evidence="1">
    <location>
        <begin position="506"/>
        <end position="524"/>
    </location>
</feature>
<dbReference type="InterPro" id="IPR018580">
    <property type="entry name" value="Uncharacterised_YfhO"/>
</dbReference>
<dbReference type="PANTHER" id="PTHR38454">
    <property type="entry name" value="INTEGRAL MEMBRANE PROTEIN-RELATED"/>
    <property type="match status" value="1"/>
</dbReference>
<dbReference type="PANTHER" id="PTHR38454:SF1">
    <property type="entry name" value="INTEGRAL MEMBRANE PROTEIN"/>
    <property type="match status" value="1"/>
</dbReference>
<accession>A0AAW4LGN0</accession>
<feature type="transmembrane region" description="Helical" evidence="1">
    <location>
        <begin position="352"/>
        <end position="376"/>
    </location>
</feature>
<dbReference type="AlphaFoldDB" id="A0AAW4LGN0"/>
<feature type="transmembrane region" description="Helical" evidence="1">
    <location>
        <begin position="119"/>
        <end position="141"/>
    </location>
</feature>
<feature type="transmembrane region" description="Helical" evidence="1">
    <location>
        <begin position="147"/>
        <end position="169"/>
    </location>
</feature>
<dbReference type="Proteomes" id="UP000811899">
    <property type="component" value="Unassembled WGS sequence"/>
</dbReference>
<feature type="transmembrane region" description="Helical" evidence="1">
    <location>
        <begin position="327"/>
        <end position="345"/>
    </location>
</feature>
<keyword evidence="1" id="KW-1133">Transmembrane helix</keyword>
<sequence>MTERKKELLVLGSLLGLLIAFYAPILFTAKVIRAPDIINEFYWGVVDIYNGGLVKALSIDFSKAGWDIYTNSGSTAEGGGASQQFLLHLKLLFALVPPPMSVSWCIVLHLFFGASGLYAYCRLIGISRPAAFLGALIFAIAPENASLINAGHVMKIATISYAPWAFYFFEKGFRTRRVFFFLFTGFTLAFQFFNTHWQIAYYTCLGVAVYALIRILGQLRRKEETPAAMGKLLGLNLLTLIFFLTTVSIALLPLANWSKDTNRGAQSGANAGKGGLDREEAMSWSLPPEEVAAFVIPGFFGLSRQEGGENPTNIRSYYWGRMNFTQTVSYMGVLPWLLLPLPLLFRRDRFTWITLFAVAGGIVFSMGQYTPVYNFLFDHFPGINRFRVPKMMLFATVMGLGVLAARGIDCLRDEELRRTPAFRRYLTGICTLPLSLLMLLAVELFGKAHWLSLFQDILSQPTRFEQGSYLITQRWDNLVLETGIAAGFALACVAVLAALHKRLIPVKVVLLALLVLFIADTARVDSKFMFTIKVPEHVRATRTPVIEYLSTMPKEYRVLPLDGSDPMQFVSNKVPVVFTSNAVQQRRWQEFLDAFALNSGMSDIINLRFLVHDPAKYLAEKGSLGERFVPVYQSPDGRQMVLENRSVLPKAWMVPSVVVVSNTTQLLGMMQSPMFDPRRLALVESPPPVQLPSPGEASPIPVSAVQMMKYEGDRIRVRASNASPALLVLGEKYYRGWKATDNGNSLAIVPVNHVLRGVYLQPGNHDVSFSFDPWPYKVGKYLTFTSFAILLCFLGREWRRSAQEAAATE</sequence>
<feature type="transmembrane region" description="Helical" evidence="1">
    <location>
        <begin position="199"/>
        <end position="216"/>
    </location>
</feature>
<keyword evidence="3" id="KW-1185">Reference proteome</keyword>
<keyword evidence="1" id="KW-0472">Membrane</keyword>
<evidence type="ECO:0000256" key="1">
    <source>
        <dbReference type="SAM" id="Phobius"/>
    </source>
</evidence>
<feature type="transmembrane region" description="Helical" evidence="1">
    <location>
        <begin position="478"/>
        <end position="499"/>
    </location>
</feature>